<protein>
    <recommendedName>
        <fullName evidence="12">TolC family protein</fullName>
    </recommendedName>
</protein>
<accession>A0A2M7FYA7</accession>
<evidence type="ECO:0000256" key="1">
    <source>
        <dbReference type="ARBA" id="ARBA00004442"/>
    </source>
</evidence>
<comment type="subcellular location">
    <subcellularLocation>
        <location evidence="1">Cell outer membrane</location>
    </subcellularLocation>
</comment>
<evidence type="ECO:0000256" key="3">
    <source>
        <dbReference type="ARBA" id="ARBA00022448"/>
    </source>
</evidence>
<dbReference type="Proteomes" id="UP000231019">
    <property type="component" value="Unassembled WGS sequence"/>
</dbReference>
<feature type="chain" id="PRO_5014630514" description="TolC family protein" evidence="9">
    <location>
        <begin position="21"/>
        <end position="409"/>
    </location>
</feature>
<gene>
    <name evidence="10" type="ORF">COW36_22120</name>
</gene>
<evidence type="ECO:0000256" key="2">
    <source>
        <dbReference type="ARBA" id="ARBA00007613"/>
    </source>
</evidence>
<organism evidence="10 11">
    <name type="scientific">bacterium (Candidatus Blackallbacteria) CG17_big_fil_post_rev_8_21_14_2_50_48_46</name>
    <dbReference type="NCBI Taxonomy" id="2014261"/>
    <lineage>
        <taxon>Bacteria</taxon>
        <taxon>Candidatus Blackallbacteria</taxon>
    </lineage>
</organism>
<proteinExistence type="inferred from homology"/>
<keyword evidence="3" id="KW-0813">Transport</keyword>
<evidence type="ECO:0000256" key="9">
    <source>
        <dbReference type="SAM" id="SignalP"/>
    </source>
</evidence>
<keyword evidence="8" id="KW-0175">Coiled coil</keyword>
<dbReference type="EMBL" id="PFFQ01000061">
    <property type="protein sequence ID" value="PIW14315.1"/>
    <property type="molecule type" value="Genomic_DNA"/>
</dbReference>
<evidence type="ECO:0000313" key="11">
    <source>
        <dbReference type="Proteomes" id="UP000231019"/>
    </source>
</evidence>
<evidence type="ECO:0000256" key="8">
    <source>
        <dbReference type="SAM" id="Coils"/>
    </source>
</evidence>
<dbReference type="InterPro" id="IPR051906">
    <property type="entry name" value="TolC-like"/>
</dbReference>
<dbReference type="SUPFAM" id="SSF56954">
    <property type="entry name" value="Outer membrane efflux proteins (OEP)"/>
    <property type="match status" value="1"/>
</dbReference>
<comment type="caution">
    <text evidence="10">The sequence shown here is derived from an EMBL/GenBank/DDBJ whole genome shotgun (WGS) entry which is preliminary data.</text>
</comment>
<feature type="signal peptide" evidence="9">
    <location>
        <begin position="1"/>
        <end position="20"/>
    </location>
</feature>
<dbReference type="GO" id="GO:0015562">
    <property type="term" value="F:efflux transmembrane transporter activity"/>
    <property type="evidence" value="ECO:0007669"/>
    <property type="project" value="InterPro"/>
</dbReference>
<keyword evidence="6" id="KW-0472">Membrane</keyword>
<feature type="coiled-coil region" evidence="8">
    <location>
        <begin position="375"/>
        <end position="402"/>
    </location>
</feature>
<evidence type="ECO:0000256" key="7">
    <source>
        <dbReference type="ARBA" id="ARBA00023237"/>
    </source>
</evidence>
<evidence type="ECO:0000256" key="4">
    <source>
        <dbReference type="ARBA" id="ARBA00022452"/>
    </source>
</evidence>
<dbReference type="GO" id="GO:0015288">
    <property type="term" value="F:porin activity"/>
    <property type="evidence" value="ECO:0007669"/>
    <property type="project" value="TreeGrafter"/>
</dbReference>
<evidence type="ECO:0000256" key="5">
    <source>
        <dbReference type="ARBA" id="ARBA00022692"/>
    </source>
</evidence>
<keyword evidence="9" id="KW-0732">Signal</keyword>
<dbReference type="InterPro" id="IPR003423">
    <property type="entry name" value="OMP_efflux"/>
</dbReference>
<dbReference type="PANTHER" id="PTHR30026:SF20">
    <property type="entry name" value="OUTER MEMBRANE PROTEIN TOLC"/>
    <property type="match status" value="1"/>
</dbReference>
<keyword evidence="7" id="KW-0998">Cell outer membrane</keyword>
<sequence length="409" mass="46665">MKRLILALSLNLALFSLPLAQVRAQSPLTLQEILNEVHRSHPDLLACKQEIRQFESQIAEAGLLENPRIEAMGEDFLGSASVSDQDYMQFTFSASQNIPLSGRLNAQQAVFKLAQEVQKNQCMLRQRQLDQEVSKHYLEVLLWQENLSQLKEMQVLAEKLLGQTEKLIARGRLNILERTLPSAEAERLGLEIAQSELQLKLSRQTLFSYGTATSETRVGELASLIPLVPPTEKPEQIQARHPLYLVQQLRLDQAKLEVELQKSRSFPDLNLGSALRWHPQSQDLGINLVLAAPLQLFNQNQHGIALAQSQLEQSRLELERLRQNQLRELHQLMARLKQAHQRASAYQKSLLPLTRDHLEKLRVGLDAGKFNVMHVLQAQQQLLKLEQEALNARQEVARLELEFKLWLSS</sequence>
<reference evidence="10 11" key="1">
    <citation type="submission" date="2017-09" db="EMBL/GenBank/DDBJ databases">
        <title>Depth-based differentiation of microbial function through sediment-hosted aquifers and enrichment of novel symbionts in the deep terrestrial subsurface.</title>
        <authorList>
            <person name="Probst A.J."/>
            <person name="Ladd B."/>
            <person name="Jarett J.K."/>
            <person name="Geller-Mcgrath D.E."/>
            <person name="Sieber C.M."/>
            <person name="Emerson J.B."/>
            <person name="Anantharaman K."/>
            <person name="Thomas B.C."/>
            <person name="Malmstrom R."/>
            <person name="Stieglmeier M."/>
            <person name="Klingl A."/>
            <person name="Woyke T."/>
            <person name="Ryan C.M."/>
            <person name="Banfield J.F."/>
        </authorList>
    </citation>
    <scope>NUCLEOTIDE SEQUENCE [LARGE SCALE GENOMIC DNA]</scope>
    <source>
        <strain evidence="10">CG17_big_fil_post_rev_8_21_14_2_50_48_46</strain>
    </source>
</reference>
<name>A0A2M7FYA7_9BACT</name>
<dbReference type="PANTHER" id="PTHR30026">
    <property type="entry name" value="OUTER MEMBRANE PROTEIN TOLC"/>
    <property type="match status" value="1"/>
</dbReference>
<evidence type="ECO:0000256" key="6">
    <source>
        <dbReference type="ARBA" id="ARBA00023136"/>
    </source>
</evidence>
<evidence type="ECO:0008006" key="12">
    <source>
        <dbReference type="Google" id="ProtNLM"/>
    </source>
</evidence>
<dbReference type="Gene3D" id="1.20.1600.10">
    <property type="entry name" value="Outer membrane efflux proteins (OEP)"/>
    <property type="match status" value="1"/>
</dbReference>
<evidence type="ECO:0000313" key="10">
    <source>
        <dbReference type="EMBL" id="PIW14315.1"/>
    </source>
</evidence>
<keyword evidence="5" id="KW-0812">Transmembrane</keyword>
<dbReference type="GO" id="GO:1990281">
    <property type="term" value="C:efflux pump complex"/>
    <property type="evidence" value="ECO:0007669"/>
    <property type="project" value="TreeGrafter"/>
</dbReference>
<dbReference type="GO" id="GO:0009279">
    <property type="term" value="C:cell outer membrane"/>
    <property type="evidence" value="ECO:0007669"/>
    <property type="project" value="UniProtKB-SubCell"/>
</dbReference>
<comment type="similarity">
    <text evidence="2">Belongs to the outer membrane factor (OMF) (TC 1.B.17) family.</text>
</comment>
<dbReference type="AlphaFoldDB" id="A0A2M7FYA7"/>
<dbReference type="Pfam" id="PF02321">
    <property type="entry name" value="OEP"/>
    <property type="match status" value="2"/>
</dbReference>
<feature type="coiled-coil region" evidence="8">
    <location>
        <begin position="304"/>
        <end position="349"/>
    </location>
</feature>
<keyword evidence="4" id="KW-1134">Transmembrane beta strand</keyword>